<dbReference type="Pfam" id="PF14060">
    <property type="entry name" value="DUF4252"/>
    <property type="match status" value="1"/>
</dbReference>
<reference evidence="3" key="1">
    <citation type="journal article" date="2019" name="Int. J. Syst. Evol. Microbiol.">
        <title>The Global Catalogue of Microorganisms (GCM) 10K type strain sequencing project: providing services to taxonomists for standard genome sequencing and annotation.</title>
        <authorList>
            <consortium name="The Broad Institute Genomics Platform"/>
            <consortium name="The Broad Institute Genome Sequencing Center for Infectious Disease"/>
            <person name="Wu L."/>
            <person name="Ma J."/>
        </authorList>
    </citation>
    <scope>NUCLEOTIDE SEQUENCE [LARGE SCALE GENOMIC DNA]</scope>
    <source>
        <strain evidence="3">KCTC 52368</strain>
    </source>
</reference>
<dbReference type="InterPro" id="IPR025348">
    <property type="entry name" value="DUF4252"/>
</dbReference>
<name>A0ABW5MZ06_9FLAO</name>
<comment type="caution">
    <text evidence="2">The sequence shown here is derived from an EMBL/GenBank/DDBJ whole genome shotgun (WGS) entry which is preliminary data.</text>
</comment>
<organism evidence="2 3">
    <name type="scientific">Croceitalea marina</name>
    <dbReference type="NCBI Taxonomy" id="1775166"/>
    <lineage>
        <taxon>Bacteria</taxon>
        <taxon>Pseudomonadati</taxon>
        <taxon>Bacteroidota</taxon>
        <taxon>Flavobacteriia</taxon>
        <taxon>Flavobacteriales</taxon>
        <taxon>Flavobacteriaceae</taxon>
        <taxon>Croceitalea</taxon>
    </lineage>
</organism>
<keyword evidence="3" id="KW-1185">Reference proteome</keyword>
<dbReference type="RefSeq" id="WP_377766456.1">
    <property type="nucleotide sequence ID" value="NZ_JBHULB010000008.1"/>
</dbReference>
<protein>
    <submittedName>
        <fullName evidence="2">DUF4252 domain-containing protein</fullName>
    </submittedName>
</protein>
<keyword evidence="1" id="KW-0732">Signal</keyword>
<evidence type="ECO:0000313" key="2">
    <source>
        <dbReference type="EMBL" id="MFD2586899.1"/>
    </source>
</evidence>
<proteinExistence type="predicted"/>
<evidence type="ECO:0000256" key="1">
    <source>
        <dbReference type="SAM" id="SignalP"/>
    </source>
</evidence>
<sequence>MKKLVLSIIALTFATSTFAQKAFDKYIDSDNVGTLTINKSMLGIVASMSANEKSKEARDFVDLAENINEIKIYISENRAASTDMKQTVKSYLKKSSMEELMRVRDVDAQVDFYVKSTNNDNVVSQLFMFVTGIDSKSDKTPETVLVTMNGKIELDKIGALVNKMQLHPSLKKASEKGK</sequence>
<evidence type="ECO:0000313" key="3">
    <source>
        <dbReference type="Proteomes" id="UP001597526"/>
    </source>
</evidence>
<gene>
    <name evidence="2" type="ORF">ACFSQJ_08155</name>
</gene>
<accession>A0ABW5MZ06</accession>
<feature type="signal peptide" evidence="1">
    <location>
        <begin position="1"/>
        <end position="21"/>
    </location>
</feature>
<feature type="chain" id="PRO_5047502722" evidence="1">
    <location>
        <begin position="22"/>
        <end position="178"/>
    </location>
</feature>
<dbReference type="Proteomes" id="UP001597526">
    <property type="component" value="Unassembled WGS sequence"/>
</dbReference>
<dbReference type="EMBL" id="JBHULB010000008">
    <property type="protein sequence ID" value="MFD2586899.1"/>
    <property type="molecule type" value="Genomic_DNA"/>
</dbReference>